<gene>
    <name evidence="1" type="ORF">AQUCO_00500572v1</name>
</gene>
<reference evidence="1 2" key="1">
    <citation type="submission" date="2017-09" db="EMBL/GenBank/DDBJ databases">
        <title>WGS assembly of Aquilegia coerulea Goldsmith.</title>
        <authorList>
            <person name="Hodges S."/>
            <person name="Kramer E."/>
            <person name="Nordborg M."/>
            <person name="Tomkins J."/>
            <person name="Borevitz J."/>
            <person name="Derieg N."/>
            <person name="Yan J."/>
            <person name="Mihaltcheva S."/>
            <person name="Hayes R.D."/>
            <person name="Rokhsar D."/>
        </authorList>
    </citation>
    <scope>NUCLEOTIDE SEQUENCE [LARGE SCALE GENOMIC DNA]</scope>
    <source>
        <strain evidence="2">cv. Goldsmith</strain>
    </source>
</reference>
<evidence type="ECO:0000313" key="2">
    <source>
        <dbReference type="Proteomes" id="UP000230069"/>
    </source>
</evidence>
<sequence length="69" mass="8052">MIDTVLYPIAHWTRILYIHTSPNQVVFCWGSFLNRPPKRRKQLGMNSKMPYPFQGKFGITSFTSSFLSL</sequence>
<evidence type="ECO:0000313" key="1">
    <source>
        <dbReference type="EMBL" id="PIA58719.1"/>
    </source>
</evidence>
<dbReference type="AlphaFoldDB" id="A0A2G5ESL8"/>
<dbReference type="Proteomes" id="UP000230069">
    <property type="component" value="Unassembled WGS sequence"/>
</dbReference>
<accession>A0A2G5ESL8</accession>
<protein>
    <submittedName>
        <fullName evidence="1">Uncharacterized protein</fullName>
    </submittedName>
</protein>
<dbReference type="InParanoid" id="A0A2G5ESL8"/>
<keyword evidence="2" id="KW-1185">Reference proteome</keyword>
<name>A0A2G5ESL8_AQUCA</name>
<organism evidence="1 2">
    <name type="scientific">Aquilegia coerulea</name>
    <name type="common">Rocky mountain columbine</name>
    <dbReference type="NCBI Taxonomy" id="218851"/>
    <lineage>
        <taxon>Eukaryota</taxon>
        <taxon>Viridiplantae</taxon>
        <taxon>Streptophyta</taxon>
        <taxon>Embryophyta</taxon>
        <taxon>Tracheophyta</taxon>
        <taxon>Spermatophyta</taxon>
        <taxon>Magnoliopsida</taxon>
        <taxon>Ranunculales</taxon>
        <taxon>Ranunculaceae</taxon>
        <taxon>Thalictroideae</taxon>
        <taxon>Aquilegia</taxon>
    </lineage>
</organism>
<dbReference type="EMBL" id="KZ305022">
    <property type="protein sequence ID" value="PIA58719.1"/>
    <property type="molecule type" value="Genomic_DNA"/>
</dbReference>
<proteinExistence type="predicted"/>